<comment type="caution">
    <text evidence="2">The sequence shown here is derived from an EMBL/GenBank/DDBJ whole genome shotgun (WGS) entry which is preliminary data.</text>
</comment>
<organism evidence="2 3">
    <name type="scientific">Ladona fulva</name>
    <name type="common">Scarce chaser dragonfly</name>
    <name type="synonym">Libellula fulva</name>
    <dbReference type="NCBI Taxonomy" id="123851"/>
    <lineage>
        <taxon>Eukaryota</taxon>
        <taxon>Metazoa</taxon>
        <taxon>Ecdysozoa</taxon>
        <taxon>Arthropoda</taxon>
        <taxon>Hexapoda</taxon>
        <taxon>Insecta</taxon>
        <taxon>Pterygota</taxon>
        <taxon>Palaeoptera</taxon>
        <taxon>Odonata</taxon>
        <taxon>Epiprocta</taxon>
        <taxon>Anisoptera</taxon>
        <taxon>Libelluloidea</taxon>
        <taxon>Libellulidae</taxon>
        <taxon>Ladona</taxon>
    </lineage>
</organism>
<reference evidence="2" key="1">
    <citation type="submission" date="2013-04" db="EMBL/GenBank/DDBJ databases">
        <authorList>
            <person name="Qu J."/>
            <person name="Murali S.C."/>
            <person name="Bandaranaike D."/>
            <person name="Bellair M."/>
            <person name="Blankenburg K."/>
            <person name="Chao H."/>
            <person name="Dinh H."/>
            <person name="Doddapaneni H."/>
            <person name="Downs B."/>
            <person name="Dugan-Rocha S."/>
            <person name="Elkadiri S."/>
            <person name="Gnanaolivu R.D."/>
            <person name="Hernandez B."/>
            <person name="Javaid M."/>
            <person name="Jayaseelan J.C."/>
            <person name="Lee S."/>
            <person name="Li M."/>
            <person name="Ming W."/>
            <person name="Munidasa M."/>
            <person name="Muniz J."/>
            <person name="Nguyen L."/>
            <person name="Ongeri F."/>
            <person name="Osuji N."/>
            <person name="Pu L.-L."/>
            <person name="Puazo M."/>
            <person name="Qu C."/>
            <person name="Quiroz J."/>
            <person name="Raj R."/>
            <person name="Weissenberger G."/>
            <person name="Xin Y."/>
            <person name="Zou X."/>
            <person name="Han Y."/>
            <person name="Richards S."/>
            <person name="Worley K."/>
            <person name="Muzny D."/>
            <person name="Gibbs R."/>
        </authorList>
    </citation>
    <scope>NUCLEOTIDE SEQUENCE</scope>
    <source>
        <strain evidence="2">Sampled in the wild</strain>
    </source>
</reference>
<protein>
    <submittedName>
        <fullName evidence="2">Uncharacterized protein</fullName>
    </submittedName>
</protein>
<evidence type="ECO:0000256" key="1">
    <source>
        <dbReference type="SAM" id="MobiDB-lite"/>
    </source>
</evidence>
<keyword evidence="3" id="KW-1185">Reference proteome</keyword>
<dbReference type="EMBL" id="KZ308300">
    <property type="protein sequence ID" value="KAG8226875.1"/>
    <property type="molecule type" value="Genomic_DNA"/>
</dbReference>
<dbReference type="Gene3D" id="3.30.420.10">
    <property type="entry name" value="Ribonuclease H-like superfamily/Ribonuclease H"/>
    <property type="match status" value="1"/>
</dbReference>
<feature type="region of interest" description="Disordered" evidence="1">
    <location>
        <begin position="53"/>
        <end position="78"/>
    </location>
</feature>
<name>A0A8K0K3Y9_LADFU</name>
<dbReference type="GO" id="GO:0003676">
    <property type="term" value="F:nucleic acid binding"/>
    <property type="evidence" value="ECO:0007669"/>
    <property type="project" value="InterPro"/>
</dbReference>
<accession>A0A8K0K3Y9</accession>
<evidence type="ECO:0000313" key="2">
    <source>
        <dbReference type="EMBL" id="KAG8226875.1"/>
    </source>
</evidence>
<dbReference type="InterPro" id="IPR036397">
    <property type="entry name" value="RNaseH_sf"/>
</dbReference>
<dbReference type="Proteomes" id="UP000792457">
    <property type="component" value="Unassembled WGS sequence"/>
</dbReference>
<proteinExistence type="predicted"/>
<reference evidence="2" key="2">
    <citation type="submission" date="2017-10" db="EMBL/GenBank/DDBJ databases">
        <title>Ladona fulva Genome sequencing and assembly.</title>
        <authorList>
            <person name="Murali S."/>
            <person name="Richards S."/>
            <person name="Bandaranaike D."/>
            <person name="Bellair M."/>
            <person name="Blankenburg K."/>
            <person name="Chao H."/>
            <person name="Dinh H."/>
            <person name="Doddapaneni H."/>
            <person name="Dugan-Rocha S."/>
            <person name="Elkadiri S."/>
            <person name="Gnanaolivu R."/>
            <person name="Hernandez B."/>
            <person name="Skinner E."/>
            <person name="Javaid M."/>
            <person name="Lee S."/>
            <person name="Li M."/>
            <person name="Ming W."/>
            <person name="Munidasa M."/>
            <person name="Muniz J."/>
            <person name="Nguyen L."/>
            <person name="Hughes D."/>
            <person name="Osuji N."/>
            <person name="Pu L.-L."/>
            <person name="Puazo M."/>
            <person name="Qu C."/>
            <person name="Quiroz J."/>
            <person name="Raj R."/>
            <person name="Weissenberger G."/>
            <person name="Xin Y."/>
            <person name="Zou X."/>
            <person name="Han Y."/>
            <person name="Worley K."/>
            <person name="Muzny D."/>
            <person name="Gibbs R."/>
        </authorList>
    </citation>
    <scope>NUCLEOTIDE SEQUENCE</scope>
    <source>
        <strain evidence="2">Sampled in the wild</strain>
    </source>
</reference>
<sequence>MLKAVLGKEDIGLDRLKRGLYRFLLTYRNTAHATTGFTPADLLIGRQSQIPLDSVSTRPNVEKSQEKQTNPKNEVRSFDSGNTIWARDCYSQHSKWASGPVLYRTAPLTFQVKVGDKL</sequence>
<dbReference type="AlphaFoldDB" id="A0A8K0K3Y9"/>
<evidence type="ECO:0000313" key="3">
    <source>
        <dbReference type="Proteomes" id="UP000792457"/>
    </source>
</evidence>
<dbReference type="OrthoDB" id="10058156at2759"/>
<gene>
    <name evidence="2" type="ORF">J437_LFUL006585</name>
</gene>